<accession>A0A158GI29</accession>
<dbReference type="EMBL" id="FCOK02000014">
    <property type="protein sequence ID" value="SAL31682.1"/>
    <property type="molecule type" value="Genomic_DNA"/>
</dbReference>
<dbReference type="OrthoDB" id="9130285at2"/>
<keyword evidence="1" id="KW-0732">Signal</keyword>
<sequence>MKIKHLSVLSAIAVALLSLSGVARADGVCSANTLKGAYAFSAHGEILGVLDAANTLHRFATPSILDDVALVTFDGSGQFARTDFGNIDGVPKGGQTAFNPNQSGTYTVNSDCTGTMTIYQNGVVLGLQIVIADDGTVVKSMISTETVPSSASAADGETCTSGCAVGVQVSLEGKKVVAFGNREESRK</sequence>
<gene>
    <name evidence="2" type="ORF">AWB69_02698</name>
</gene>
<organism evidence="2 3">
    <name type="scientific">Caballeronia udeis</name>
    <dbReference type="NCBI Taxonomy" id="1232866"/>
    <lineage>
        <taxon>Bacteria</taxon>
        <taxon>Pseudomonadati</taxon>
        <taxon>Pseudomonadota</taxon>
        <taxon>Betaproteobacteria</taxon>
        <taxon>Burkholderiales</taxon>
        <taxon>Burkholderiaceae</taxon>
        <taxon>Caballeronia</taxon>
    </lineage>
</organism>
<feature type="signal peptide" evidence="1">
    <location>
        <begin position="1"/>
        <end position="25"/>
    </location>
</feature>
<dbReference type="Proteomes" id="UP000054683">
    <property type="component" value="Unassembled WGS sequence"/>
</dbReference>
<protein>
    <recommendedName>
        <fullName evidence="4">Lipoprotein</fullName>
    </recommendedName>
</protein>
<name>A0A158GI29_9BURK</name>
<evidence type="ECO:0008006" key="4">
    <source>
        <dbReference type="Google" id="ProtNLM"/>
    </source>
</evidence>
<dbReference type="AlphaFoldDB" id="A0A158GI29"/>
<reference evidence="2 3" key="1">
    <citation type="submission" date="2016-01" db="EMBL/GenBank/DDBJ databases">
        <authorList>
            <person name="Oliw E.H."/>
        </authorList>
    </citation>
    <scope>NUCLEOTIDE SEQUENCE [LARGE SCALE GENOMIC DNA]</scope>
    <source>
        <strain evidence="2">LMG 27134</strain>
    </source>
</reference>
<dbReference type="RefSeq" id="WP_062085339.1">
    <property type="nucleotide sequence ID" value="NZ_FCOK02000014.1"/>
</dbReference>
<proteinExistence type="predicted"/>
<evidence type="ECO:0000313" key="2">
    <source>
        <dbReference type="EMBL" id="SAL31682.1"/>
    </source>
</evidence>
<feature type="chain" id="PRO_5008501645" description="Lipoprotein" evidence="1">
    <location>
        <begin position="26"/>
        <end position="187"/>
    </location>
</feature>
<evidence type="ECO:0000256" key="1">
    <source>
        <dbReference type="SAM" id="SignalP"/>
    </source>
</evidence>
<evidence type="ECO:0000313" key="3">
    <source>
        <dbReference type="Proteomes" id="UP000054683"/>
    </source>
</evidence>